<evidence type="ECO:0000256" key="5">
    <source>
        <dbReference type="PROSITE-ProRule" id="PRU00723"/>
    </source>
</evidence>
<dbReference type="InterPro" id="IPR036259">
    <property type="entry name" value="MFS_trans_sf"/>
</dbReference>
<dbReference type="GO" id="GO:0005737">
    <property type="term" value="C:cytoplasm"/>
    <property type="evidence" value="ECO:0007669"/>
    <property type="project" value="UniProtKB-ARBA"/>
</dbReference>
<dbReference type="InterPro" id="IPR002999">
    <property type="entry name" value="Tudor"/>
</dbReference>
<evidence type="ECO:0000256" key="4">
    <source>
        <dbReference type="ARBA" id="ARBA00023136"/>
    </source>
</evidence>
<dbReference type="InterPro" id="IPR050621">
    <property type="entry name" value="Tudor_domain_containing"/>
</dbReference>
<dbReference type="InterPro" id="IPR024989">
    <property type="entry name" value="MFS_assoc_dom"/>
</dbReference>
<keyword evidence="5" id="KW-0479">Metal-binding</keyword>
<feature type="domain" description="Tudor" evidence="9">
    <location>
        <begin position="622"/>
        <end position="684"/>
    </location>
</feature>
<keyword evidence="2 7" id="KW-0812">Transmembrane</keyword>
<feature type="transmembrane region" description="Helical" evidence="7">
    <location>
        <begin position="1437"/>
        <end position="1461"/>
    </location>
</feature>
<feature type="compositionally biased region" description="Acidic residues" evidence="6">
    <location>
        <begin position="1212"/>
        <end position="1222"/>
    </location>
</feature>
<dbReference type="PROSITE" id="PS50304">
    <property type="entry name" value="TUDOR"/>
    <property type="match status" value="2"/>
</dbReference>
<dbReference type="FunFam" id="2.30.30.140:FF:000018">
    <property type="entry name" value="Serine/threonine-protein kinase 31"/>
    <property type="match status" value="1"/>
</dbReference>
<dbReference type="OrthoDB" id="10052065at2759"/>
<dbReference type="CDD" id="cd20379">
    <property type="entry name" value="Tudor_dTUD-like"/>
    <property type="match status" value="1"/>
</dbReference>
<dbReference type="PANTHER" id="PTHR22948:SF29">
    <property type="entry name" value="FI02030P-RELATED"/>
    <property type="match status" value="1"/>
</dbReference>
<feature type="transmembrane region" description="Helical" evidence="7">
    <location>
        <begin position="1405"/>
        <end position="1425"/>
    </location>
</feature>
<keyword evidence="5" id="KW-0863">Zinc-finger</keyword>
<comment type="caution">
    <text evidence="10">The sequence shown here is derived from an EMBL/GenBank/DDBJ whole genome shotgun (WGS) entry which is preliminary data.</text>
</comment>
<feature type="compositionally biased region" description="Polar residues" evidence="6">
    <location>
        <begin position="1600"/>
        <end position="1618"/>
    </location>
</feature>
<feature type="transmembrane region" description="Helical" evidence="7">
    <location>
        <begin position="1366"/>
        <end position="1393"/>
    </location>
</feature>
<dbReference type="Pfam" id="PF12832">
    <property type="entry name" value="MFS_1_like"/>
    <property type="match status" value="1"/>
</dbReference>
<dbReference type="Gene3D" id="2.40.50.90">
    <property type="match status" value="3"/>
</dbReference>
<feature type="compositionally biased region" description="Acidic residues" evidence="6">
    <location>
        <begin position="1234"/>
        <end position="1248"/>
    </location>
</feature>
<sequence>MSRKYTLVSKRKQDLNSKLKELKDEGDSVFKYVESIIKQGSFLATDLERETDNTSFLRKYPVVIKELDSLVNKIVQLNCNIGVGASDDEAEEGAQNDSCVPEQTFTKSPAHNYERLTPENSIHFSAAHSFGLVSEIVQLNCDFGLGASGEAKEVAHNEPCLTEQTLCSKSAIHTYEQLASENSTAFSDAHNVSPSIHDDSFALETAHSTPSRDVLTSCTLQQGKILDMTFLHGNNPYNFWLHYYASRSQDYLNETMLSRHRNKQLCPFEISFPYTGTYVCVFDGNKCFRGKVLKIRFGQQVKLMVLDVDSGRIRKIEQDRVFRLDEDLLEIPAQALNCRLQGDLGDPSLWNDKVTPLFCKVLSESALVVTICGKIEGDPPQFLVEVECHNEQRINSVIELNKWIIDFVFPKLEQMKDNSKEKRILKSLFTYLDPVTRDEEERNGKNLCSESITKVSPPSTHISDSAVSYPATFMLVHSERHSQGQEHTVSVRHVGPTPQHSHKSQPAASLVNMNLPVNSEVTSEFNPHSPQTAYDCSEGNDGMLCVNNSVTRESTLHLPEEKNVSLHQALRLSSVGQNYTAMLAHVEDPICEDNTEIDNLKNRMTQYYRTASISFESKEDAQYHIGLFCAAFYDDDDKWYRAKVINWNQDNGSEQVTIKYVDYGNMALVHFSMLQPLRSEFAELPICATRCSLAMIYPTTLAHDKISESWSREAASAFKCLVNMQSVYSVILVESSDDGDCPLPVLLQECQNGGCIINELMVEIGYAVTFSALDSSLSGAQDPKTEEAPVLDVSTHMTRDVTHVWDPMSEDYYSEMNNVYHDDEDSCYVVTGYKPQDESRVCKFYAQEGRCFKGETCQKEHIYLNPDGWTTDREIMFRDSFTRVVLPAVQDDILLQVTHITKEHNVKAMKRCVVMPALGQIVVARFSKDGRFYRARVLDYSETQFCVFYVDYGHKEWVNYSDVRAIEPKYLHLPFQAIECVLANVDDISESVEAQKFFASLVYNKTLHARVIAQVHHVPRLEILLWDEDGYDIGARIIQSNYGRSRVYRAHDLGIGCIFPFLPLHMRKVGLTATESQIVSAVAPLVALLGPWLACPLVDRLNGLRANNGRGIRVMLVFIMLLAAVFYALLMCIPTVTRFDSDHKPTVSFFCGPEGALLRHERCTNPACHSWDSHEVGELSLVNCDYDCEAEYAEIGKFGMLETQTTSTTTEDTLDLDADMEGSGDATELSLEVSPEDEEDDQYTEDSEDLRQWREVNDSVYPEPPHLCYTDTDGGTNCKVYTRYSKRLAVNVSVYNDELKPRQQFCHYDIIHGSGKNFSCRIPANLPGRIDNKTCIVRCDVEQEGDGSLLAASPCQRIRGNPAISFWTYLVVRSVADIFPTAALALLAAIIVVATHETSIGHGDVGRQLACGWIGLAISGLIMGFLSRYDFGQPDYWVQFVACAVLMICASVVVIFAKSLPLGQPDWWWHAKGSVTLGMPRYSWELAGLTLVLILLGIFWSALDSYLPWHLNELLGSELLLCLTLTAATGQGLAVAAHFCIGRSIGAIIAGVLSSEQSRAGSLMYLYQVGAVAAAVVATLYFIGYHCCFKPHCLGPRSTRGSQSHSGVPSGPTTNGTYTPLRVYNAGTDDQKVQHRY</sequence>
<comment type="subcellular location">
    <subcellularLocation>
        <location evidence="1">Membrane</location>
        <topology evidence="1">Multi-pass membrane protein</topology>
    </subcellularLocation>
</comment>
<dbReference type="Gene3D" id="2.30.30.140">
    <property type="match status" value="3"/>
</dbReference>
<evidence type="ECO:0000256" key="6">
    <source>
        <dbReference type="SAM" id="MobiDB-lite"/>
    </source>
</evidence>
<evidence type="ECO:0000313" key="10">
    <source>
        <dbReference type="EMBL" id="GFG35257.1"/>
    </source>
</evidence>
<dbReference type="GO" id="GO:0008270">
    <property type="term" value="F:zinc ion binding"/>
    <property type="evidence" value="ECO:0007669"/>
    <property type="project" value="UniProtKB-KW"/>
</dbReference>
<keyword evidence="5" id="KW-0862">Zinc</keyword>
<feature type="domain" description="C3H1-type" evidence="8">
    <location>
        <begin position="836"/>
        <end position="864"/>
    </location>
</feature>
<evidence type="ECO:0000256" key="1">
    <source>
        <dbReference type="ARBA" id="ARBA00004141"/>
    </source>
</evidence>
<evidence type="ECO:0000259" key="9">
    <source>
        <dbReference type="PROSITE" id="PS50304"/>
    </source>
</evidence>
<dbReference type="SUPFAM" id="SSF63748">
    <property type="entry name" value="Tudor/PWWP/MBT"/>
    <property type="match status" value="3"/>
</dbReference>
<dbReference type="GO" id="GO:0016020">
    <property type="term" value="C:membrane"/>
    <property type="evidence" value="ECO:0007669"/>
    <property type="project" value="UniProtKB-SubCell"/>
</dbReference>
<keyword evidence="3 7" id="KW-1133">Transmembrane helix</keyword>
<dbReference type="SUPFAM" id="SSF103473">
    <property type="entry name" value="MFS general substrate transporter"/>
    <property type="match status" value="1"/>
</dbReference>
<keyword evidence="11" id="KW-1185">Reference proteome</keyword>
<proteinExistence type="predicted"/>
<gene>
    <name evidence="10" type="ORF">Cfor_06546</name>
</gene>
<feature type="transmembrane region" description="Helical" evidence="7">
    <location>
        <begin position="1565"/>
        <end position="1584"/>
    </location>
</feature>
<feature type="transmembrane region" description="Helical" evidence="7">
    <location>
        <begin position="1482"/>
        <end position="1503"/>
    </location>
</feature>
<dbReference type="PROSITE" id="PS50103">
    <property type="entry name" value="ZF_C3H1"/>
    <property type="match status" value="1"/>
</dbReference>
<dbReference type="SMART" id="SM00356">
    <property type="entry name" value="ZnF_C3H1"/>
    <property type="match status" value="1"/>
</dbReference>
<reference evidence="11" key="1">
    <citation type="submission" date="2020-01" db="EMBL/GenBank/DDBJ databases">
        <title>Draft genome sequence of the Termite Coptotermes fromosanus.</title>
        <authorList>
            <person name="Itakura S."/>
            <person name="Yosikawa Y."/>
            <person name="Umezawa K."/>
        </authorList>
    </citation>
    <scope>NUCLEOTIDE SEQUENCE [LARGE SCALE GENOMIC DNA]</scope>
</reference>
<feature type="region of interest" description="Disordered" evidence="6">
    <location>
        <begin position="1600"/>
        <end position="1623"/>
    </location>
</feature>
<dbReference type="Pfam" id="PF00567">
    <property type="entry name" value="TUDOR"/>
    <property type="match status" value="3"/>
</dbReference>
<feature type="domain" description="Tudor" evidence="9">
    <location>
        <begin position="915"/>
        <end position="973"/>
    </location>
</feature>
<evidence type="ECO:0000256" key="3">
    <source>
        <dbReference type="ARBA" id="ARBA00022989"/>
    </source>
</evidence>
<dbReference type="Proteomes" id="UP000502823">
    <property type="component" value="Unassembled WGS sequence"/>
</dbReference>
<evidence type="ECO:0000256" key="2">
    <source>
        <dbReference type="ARBA" id="ARBA00022692"/>
    </source>
</evidence>
<evidence type="ECO:0000313" key="11">
    <source>
        <dbReference type="Proteomes" id="UP000502823"/>
    </source>
</evidence>
<dbReference type="EMBL" id="BLKM01005747">
    <property type="protein sequence ID" value="GFG35257.1"/>
    <property type="molecule type" value="Genomic_DNA"/>
</dbReference>
<organism evidence="10 11">
    <name type="scientific">Coptotermes formosanus</name>
    <name type="common">Formosan subterranean termite</name>
    <dbReference type="NCBI Taxonomy" id="36987"/>
    <lineage>
        <taxon>Eukaryota</taxon>
        <taxon>Metazoa</taxon>
        <taxon>Ecdysozoa</taxon>
        <taxon>Arthropoda</taxon>
        <taxon>Hexapoda</taxon>
        <taxon>Insecta</taxon>
        <taxon>Pterygota</taxon>
        <taxon>Neoptera</taxon>
        <taxon>Polyneoptera</taxon>
        <taxon>Dictyoptera</taxon>
        <taxon>Blattodea</taxon>
        <taxon>Blattoidea</taxon>
        <taxon>Termitoidae</taxon>
        <taxon>Rhinotermitidae</taxon>
        <taxon>Coptotermes</taxon>
    </lineage>
</organism>
<name>A0A6L2PZX2_COPFO</name>
<accession>A0A6L2PZX2</accession>
<dbReference type="InParanoid" id="A0A6L2PZX2"/>
<dbReference type="InterPro" id="IPR035437">
    <property type="entry name" value="SNase_OB-fold_sf"/>
</dbReference>
<protein>
    <recommendedName>
        <fullName evidence="12">Tudor domain-containing protein</fullName>
    </recommendedName>
</protein>
<feature type="zinc finger region" description="C3H1-type" evidence="5">
    <location>
        <begin position="836"/>
        <end position="864"/>
    </location>
</feature>
<evidence type="ECO:0008006" key="12">
    <source>
        <dbReference type="Google" id="ProtNLM"/>
    </source>
</evidence>
<feature type="transmembrane region" description="Helical" evidence="7">
    <location>
        <begin position="1111"/>
        <end position="1130"/>
    </location>
</feature>
<evidence type="ECO:0000256" key="7">
    <source>
        <dbReference type="SAM" id="Phobius"/>
    </source>
</evidence>
<feature type="transmembrane region" description="Helical" evidence="7">
    <location>
        <begin position="1523"/>
        <end position="1553"/>
    </location>
</feature>
<feature type="transmembrane region" description="Helical" evidence="7">
    <location>
        <begin position="1078"/>
        <end position="1099"/>
    </location>
</feature>
<dbReference type="SMART" id="SM00333">
    <property type="entry name" value="TUDOR"/>
    <property type="match status" value="3"/>
</dbReference>
<feature type="region of interest" description="Disordered" evidence="6">
    <location>
        <begin position="1206"/>
        <end position="1248"/>
    </location>
</feature>
<evidence type="ECO:0000259" key="8">
    <source>
        <dbReference type="PROSITE" id="PS50103"/>
    </source>
</evidence>
<dbReference type="PANTHER" id="PTHR22948">
    <property type="entry name" value="TUDOR DOMAIN CONTAINING PROTEIN"/>
    <property type="match status" value="1"/>
</dbReference>
<dbReference type="InterPro" id="IPR000571">
    <property type="entry name" value="Znf_CCCH"/>
</dbReference>
<keyword evidence="4 7" id="KW-0472">Membrane</keyword>